<feature type="non-terminal residue" evidence="9">
    <location>
        <position position="1"/>
    </location>
</feature>
<keyword evidence="4 8" id="KW-1133">Transmembrane helix</keyword>
<feature type="transmembrane region" description="Helical" evidence="8">
    <location>
        <begin position="57"/>
        <end position="78"/>
    </location>
</feature>
<keyword evidence="3 8" id="KW-0812">Transmembrane</keyword>
<organism evidence="9 10">
    <name type="scientific">Artemia franciscana</name>
    <name type="common">Brine shrimp</name>
    <name type="synonym">Artemia sanfranciscana</name>
    <dbReference type="NCBI Taxonomy" id="6661"/>
    <lineage>
        <taxon>Eukaryota</taxon>
        <taxon>Metazoa</taxon>
        <taxon>Ecdysozoa</taxon>
        <taxon>Arthropoda</taxon>
        <taxon>Crustacea</taxon>
        <taxon>Branchiopoda</taxon>
        <taxon>Anostraca</taxon>
        <taxon>Artemiidae</taxon>
        <taxon>Artemia</taxon>
    </lineage>
</organism>
<keyword evidence="6" id="KW-0325">Glycoprotein</keyword>
<name>A0AA88HZY5_ARTSF</name>
<feature type="transmembrane region" description="Helical" evidence="8">
    <location>
        <begin position="392"/>
        <end position="416"/>
    </location>
</feature>
<reference evidence="9" key="1">
    <citation type="submission" date="2023-07" db="EMBL/GenBank/DDBJ databases">
        <title>Chromosome-level genome assembly of Artemia franciscana.</title>
        <authorList>
            <person name="Jo E."/>
        </authorList>
    </citation>
    <scope>NUCLEOTIDE SEQUENCE</scope>
    <source>
        <tissue evidence="9">Whole body</tissue>
    </source>
</reference>
<evidence type="ECO:0000256" key="6">
    <source>
        <dbReference type="ARBA" id="ARBA00023180"/>
    </source>
</evidence>
<accession>A0AA88HZY5</accession>
<dbReference type="InterPro" id="IPR008795">
    <property type="entry name" value="Prominin"/>
</dbReference>
<keyword evidence="10" id="KW-1185">Reference proteome</keyword>
<dbReference type="GO" id="GO:0016020">
    <property type="term" value="C:membrane"/>
    <property type="evidence" value="ECO:0007669"/>
    <property type="project" value="UniProtKB-SubCell"/>
</dbReference>
<dbReference type="Proteomes" id="UP001187531">
    <property type="component" value="Unassembled WGS sequence"/>
</dbReference>
<proteinExistence type="inferred from homology"/>
<protein>
    <recommendedName>
        <fullName evidence="11">Prominin-1-A</fullName>
    </recommendedName>
</protein>
<comment type="subcellular location">
    <subcellularLocation>
        <location evidence="1">Membrane</location>
        <topology evidence="1">Multi-pass membrane protein</topology>
    </subcellularLocation>
</comment>
<evidence type="ECO:0000256" key="7">
    <source>
        <dbReference type="SAM" id="Coils"/>
    </source>
</evidence>
<keyword evidence="7" id="KW-0175">Coiled coil</keyword>
<feature type="transmembrane region" description="Helical" evidence="8">
    <location>
        <begin position="701"/>
        <end position="720"/>
    </location>
</feature>
<evidence type="ECO:0008006" key="11">
    <source>
        <dbReference type="Google" id="ProtNLM"/>
    </source>
</evidence>
<evidence type="ECO:0000313" key="9">
    <source>
        <dbReference type="EMBL" id="KAK2720338.1"/>
    </source>
</evidence>
<feature type="transmembrane region" description="Helical" evidence="8">
    <location>
        <begin position="6"/>
        <end position="36"/>
    </location>
</feature>
<evidence type="ECO:0000256" key="1">
    <source>
        <dbReference type="ARBA" id="ARBA00004141"/>
    </source>
</evidence>
<evidence type="ECO:0000256" key="2">
    <source>
        <dbReference type="ARBA" id="ARBA00006058"/>
    </source>
</evidence>
<feature type="coiled-coil region" evidence="7">
    <location>
        <begin position="586"/>
        <end position="613"/>
    </location>
</feature>
<dbReference type="AlphaFoldDB" id="A0AA88HZY5"/>
<comment type="caution">
    <text evidence="9">The sequence shown here is derived from an EMBL/GenBank/DDBJ whole genome shotgun (WGS) entry which is preliminary data.</text>
</comment>
<dbReference type="Pfam" id="PF05478">
    <property type="entry name" value="Prominin"/>
    <property type="match status" value="1"/>
</dbReference>
<comment type="similarity">
    <text evidence="2">Belongs to the prominin family.</text>
</comment>
<sequence>CLETQPGLIALAVIAVSFSLFVPLVFAIVFCCSIGGKADDKKGKRMSKCCFSFARTSWETILGIFLFVSTIPIILAFITNAQLQRAVQNVERVILTSLSDGNAFVRNTDFQLRRTTESAVDSMIQRVFQDLNGVRTILGKPIQNELALETNFESTLKQLRDLKLDISKLVGDCGILLDSAQNTRFQASNTDTALADLSRQIDNAIRQCPGADRSLCNRIDTTGFRVSISFSTNGSALDNFSYLEESYALERAVSSLSDLAKGYEILDLDIKMQTEFTNIPSQVHAATSDMRANIKSILRSYRTSLIDSVREFEDLFDNIQSKMSRVGATSTAIFVKVRKYNDIQFFVGLGISASLLFMWAFLLVSLCCGCWKGNSKEAFETSCSTRAGGNCLLISVFFIAILSCPLWLAVSSLLIIGAHGQGLVCQTLYEEGFTTLGRIADDHNDFGPGGFFGSVIFDNDSLKVPLSDVLRRCEKEESAYKVFQLGNYVNLENLTDVREITTIEKELESLTIDMSNAITYYPNLENSLENRTSVLQLELAAFRLESQRPLLLARPSSIVDQLEVAAKEISSQSLSTKLRYLASKARDVINNQVRFLEIRKEDLEDAANRLSTESILILKSANTTFRNLQNIQNFLKNNTAPLLQHRLQGYSKRISDYMSQFTVYMHQVLKHDVANCKPLWDIYNQTRIVLCRYVFDPLNGFWFSICCCLLIFLFSSVVAMKLAKYYRTRSGNSFHRTNWTVMDGQEDVGSNW</sequence>
<dbReference type="PANTHER" id="PTHR22730:SF1">
    <property type="entry name" value="PROMININ-LIKE PROTEIN"/>
    <property type="match status" value="1"/>
</dbReference>
<evidence type="ECO:0000256" key="4">
    <source>
        <dbReference type="ARBA" id="ARBA00022989"/>
    </source>
</evidence>
<keyword evidence="5 8" id="KW-0472">Membrane</keyword>
<evidence type="ECO:0000256" key="8">
    <source>
        <dbReference type="SAM" id="Phobius"/>
    </source>
</evidence>
<dbReference type="PANTHER" id="PTHR22730">
    <property type="entry name" value="PROMININ PROM PROTEIN"/>
    <property type="match status" value="1"/>
</dbReference>
<gene>
    <name evidence="9" type="ORF">QYM36_004278</name>
</gene>
<evidence type="ECO:0000256" key="3">
    <source>
        <dbReference type="ARBA" id="ARBA00022692"/>
    </source>
</evidence>
<feature type="transmembrane region" description="Helical" evidence="8">
    <location>
        <begin position="345"/>
        <end position="371"/>
    </location>
</feature>
<evidence type="ECO:0000256" key="5">
    <source>
        <dbReference type="ARBA" id="ARBA00023136"/>
    </source>
</evidence>
<evidence type="ECO:0000313" key="10">
    <source>
        <dbReference type="Proteomes" id="UP001187531"/>
    </source>
</evidence>
<dbReference type="EMBL" id="JAVRJZ010000007">
    <property type="protein sequence ID" value="KAK2720338.1"/>
    <property type="molecule type" value="Genomic_DNA"/>
</dbReference>